<name>A6IGC0_RAT</name>
<dbReference type="Proteomes" id="UP000234681">
    <property type="component" value="Chromosome 7"/>
</dbReference>
<protein>
    <submittedName>
        <fullName evidence="1">RCG49041</fullName>
    </submittedName>
</protein>
<organism evidence="1 2">
    <name type="scientific">Rattus norvegicus</name>
    <name type="common">Rat</name>
    <dbReference type="NCBI Taxonomy" id="10116"/>
    <lineage>
        <taxon>Eukaryota</taxon>
        <taxon>Metazoa</taxon>
        <taxon>Chordata</taxon>
        <taxon>Craniata</taxon>
        <taxon>Vertebrata</taxon>
        <taxon>Euteleostomi</taxon>
        <taxon>Mammalia</taxon>
        <taxon>Eutheria</taxon>
        <taxon>Euarchontoglires</taxon>
        <taxon>Glires</taxon>
        <taxon>Rodentia</taxon>
        <taxon>Myomorpha</taxon>
        <taxon>Muroidea</taxon>
        <taxon>Muridae</taxon>
        <taxon>Murinae</taxon>
        <taxon>Rattus</taxon>
    </lineage>
</organism>
<proteinExistence type="predicted"/>
<gene>
    <name evidence="1" type="ORF">rCG_49041</name>
</gene>
<dbReference type="AlphaFoldDB" id="A6IGC0"/>
<reference evidence="1 2" key="1">
    <citation type="submission" date="2005-09" db="EMBL/GenBank/DDBJ databases">
        <authorList>
            <person name="Mural R.J."/>
            <person name="Li P.W."/>
            <person name="Adams M.D."/>
            <person name="Amanatides P.G."/>
            <person name="Baden-Tillson H."/>
            <person name="Barnstead M."/>
            <person name="Chin S.H."/>
            <person name="Dew I."/>
            <person name="Evans C.A."/>
            <person name="Ferriera S."/>
            <person name="Flanigan M."/>
            <person name="Fosler C."/>
            <person name="Glodek A."/>
            <person name="Gu Z."/>
            <person name="Holt R.A."/>
            <person name="Jennings D."/>
            <person name="Kraft C.L."/>
            <person name="Lu F."/>
            <person name="Nguyen T."/>
            <person name="Nusskern D.R."/>
            <person name="Pfannkoch C.M."/>
            <person name="Sitter C."/>
            <person name="Sutton G.G."/>
            <person name="Venter J.C."/>
            <person name="Wang Z."/>
            <person name="Woodage T."/>
            <person name="Zheng X.H."/>
            <person name="Zhong F."/>
        </authorList>
    </citation>
    <scope>NUCLEOTIDE SEQUENCE [LARGE SCALE GENOMIC DNA]</scope>
    <source>
        <strain>BN</strain>
        <strain evidence="2">Sprague-Dawley</strain>
    </source>
</reference>
<accession>A6IGC0</accession>
<dbReference type="EMBL" id="CH473960">
    <property type="protein sequence ID" value="EDM16779.1"/>
    <property type="molecule type" value="Genomic_DNA"/>
</dbReference>
<feature type="non-terminal residue" evidence="1">
    <location>
        <position position="21"/>
    </location>
</feature>
<sequence length="21" mass="2421">MSVLCVKYCVYQSSHTEKPFA</sequence>
<evidence type="ECO:0000313" key="1">
    <source>
        <dbReference type="EMBL" id="EDM16779.1"/>
    </source>
</evidence>
<evidence type="ECO:0000313" key="2">
    <source>
        <dbReference type="Proteomes" id="UP000234681"/>
    </source>
</evidence>